<dbReference type="GeneID" id="35601758"/>
<evidence type="ECO:0000256" key="1">
    <source>
        <dbReference type="ARBA" id="ARBA00022801"/>
    </source>
</evidence>
<dbReference type="InterPro" id="IPR050300">
    <property type="entry name" value="GDXG_lipolytic_enzyme"/>
</dbReference>
<dbReference type="InterPro" id="IPR029058">
    <property type="entry name" value="AB_hydrolase_fold"/>
</dbReference>
<name>A0A2D3V7N3_9PEZI</name>
<dbReference type="InterPro" id="IPR013094">
    <property type="entry name" value="AB_hydrolase_3"/>
</dbReference>
<evidence type="ECO:0000313" key="4">
    <source>
        <dbReference type="EMBL" id="CZT20767.1"/>
    </source>
</evidence>
<protein>
    <recommendedName>
        <fullName evidence="3">Alpha/beta hydrolase fold-3 domain-containing protein</fullName>
    </recommendedName>
</protein>
<dbReference type="AlphaFoldDB" id="A0A2D3V7N3"/>
<keyword evidence="5" id="KW-1185">Reference proteome</keyword>
<dbReference type="SUPFAM" id="SSF53474">
    <property type="entry name" value="alpha/beta-Hydrolases"/>
    <property type="match status" value="1"/>
</dbReference>
<feature type="region of interest" description="Disordered" evidence="2">
    <location>
        <begin position="1"/>
        <end position="23"/>
    </location>
</feature>
<reference evidence="4 5" key="1">
    <citation type="submission" date="2016-03" db="EMBL/GenBank/DDBJ databases">
        <authorList>
            <person name="Ploux O."/>
        </authorList>
    </citation>
    <scope>NUCLEOTIDE SEQUENCE [LARGE SCALE GENOMIC DNA]</scope>
    <source>
        <strain evidence="4 5">URUG2</strain>
    </source>
</reference>
<dbReference type="PANTHER" id="PTHR48081">
    <property type="entry name" value="AB HYDROLASE SUPERFAMILY PROTEIN C4A8.06C"/>
    <property type="match status" value="1"/>
</dbReference>
<dbReference type="Gene3D" id="3.40.50.1820">
    <property type="entry name" value="alpha/beta hydrolase"/>
    <property type="match status" value="1"/>
</dbReference>
<feature type="domain" description="Alpha/beta hydrolase fold-3" evidence="3">
    <location>
        <begin position="119"/>
        <end position="342"/>
    </location>
</feature>
<dbReference type="EMBL" id="FJUY01000010">
    <property type="protein sequence ID" value="CZT20767.1"/>
    <property type="molecule type" value="Genomic_DNA"/>
</dbReference>
<dbReference type="PANTHER" id="PTHR48081:SF8">
    <property type="entry name" value="ALPHA_BETA HYDROLASE FOLD-3 DOMAIN-CONTAINING PROTEIN-RELATED"/>
    <property type="match status" value="1"/>
</dbReference>
<evidence type="ECO:0000256" key="2">
    <source>
        <dbReference type="SAM" id="MobiDB-lite"/>
    </source>
</evidence>
<organism evidence="4 5">
    <name type="scientific">Ramularia collo-cygni</name>
    <dbReference type="NCBI Taxonomy" id="112498"/>
    <lineage>
        <taxon>Eukaryota</taxon>
        <taxon>Fungi</taxon>
        <taxon>Dikarya</taxon>
        <taxon>Ascomycota</taxon>
        <taxon>Pezizomycotina</taxon>
        <taxon>Dothideomycetes</taxon>
        <taxon>Dothideomycetidae</taxon>
        <taxon>Mycosphaerellales</taxon>
        <taxon>Mycosphaerellaceae</taxon>
        <taxon>Ramularia</taxon>
    </lineage>
</organism>
<accession>A0A2D3V7N3</accession>
<sequence>MASTYQPPGRIGDPNMSPATDPRLDARLGKFLKATNMDQNIPPSRISPASGMELVQKMISKADRMGAQMNESLPSELPGDENRPKVTRKDITIKGVDDNDIKLHVFRRADSANKMLPCVVYIHGGGMVTNTTLNKIHVNWCNDIALAGAVTIAIDFRNAFIPDGKGGGTHHPFPAGLSDCASGLQYIAAHKSEMNINTIVVQGESGGANLSIATAIKAKREGWISSIDGVYACVPYVSCGWEWSQERRMKELPSTIENDGYFLHTSSMACMGHYYTPNLADKTNPLAWPYHASIEDLKDLPPFILAMDELDPLRDEGIAFGKKLVEAGVSVTSSVNLGVLHASSLIFRQALPELHFTTISNILAFARRLSESHSQSKPLSAKLA</sequence>
<gene>
    <name evidence="4" type="ORF">RCC_06625</name>
</gene>
<dbReference type="STRING" id="112498.A0A2D3V7N3"/>
<dbReference type="Proteomes" id="UP000225277">
    <property type="component" value="Unassembled WGS sequence"/>
</dbReference>
<dbReference type="Pfam" id="PF07859">
    <property type="entry name" value="Abhydrolase_3"/>
    <property type="match status" value="1"/>
</dbReference>
<dbReference type="GO" id="GO:0016787">
    <property type="term" value="F:hydrolase activity"/>
    <property type="evidence" value="ECO:0007669"/>
    <property type="project" value="UniProtKB-KW"/>
</dbReference>
<dbReference type="OrthoDB" id="433474at2759"/>
<proteinExistence type="predicted"/>
<keyword evidence="1" id="KW-0378">Hydrolase</keyword>
<evidence type="ECO:0000259" key="3">
    <source>
        <dbReference type="Pfam" id="PF07859"/>
    </source>
</evidence>
<evidence type="ECO:0000313" key="5">
    <source>
        <dbReference type="Proteomes" id="UP000225277"/>
    </source>
</evidence>
<dbReference type="RefSeq" id="XP_023627656.1">
    <property type="nucleotide sequence ID" value="XM_023771888.1"/>
</dbReference>